<evidence type="ECO:0000313" key="1">
    <source>
        <dbReference type="EMBL" id="MTS01341.1"/>
    </source>
</evidence>
<dbReference type="AlphaFoldDB" id="A0A6A8VA94"/>
<dbReference type="Pfam" id="PF07852">
    <property type="entry name" value="DUF1642"/>
    <property type="match status" value="1"/>
</dbReference>
<dbReference type="EMBL" id="WMZE01000002">
    <property type="protein sequence ID" value="MTS01341.1"/>
    <property type="molecule type" value="Genomic_DNA"/>
</dbReference>
<gene>
    <name evidence="1" type="ORF">GMC90_05800</name>
</gene>
<organism evidence="1">
    <name type="scientific">Streptococcus parasanguinis</name>
    <dbReference type="NCBI Taxonomy" id="1318"/>
    <lineage>
        <taxon>Bacteria</taxon>
        <taxon>Bacillati</taxon>
        <taxon>Bacillota</taxon>
        <taxon>Bacilli</taxon>
        <taxon>Lactobacillales</taxon>
        <taxon>Streptococcaceae</taxon>
        <taxon>Streptococcus</taxon>
    </lineage>
</organism>
<name>A0A6A8VA94_STRPA</name>
<protein>
    <submittedName>
        <fullName evidence="1">DUF1642 domain-containing protein</fullName>
    </submittedName>
</protein>
<comment type="caution">
    <text evidence="1">The sequence shown here is derived from an EMBL/GenBank/DDBJ whole genome shotgun (WGS) entry which is preliminary data.</text>
</comment>
<sequence length="151" mass="17820">MRSIVKLENDLTVALPSSLIHFEKKAVIPKLVADWIFKAQLVERFNLRTAIKNVTIDLYFKESKKVIEWLDNDGNQETFARAWLDGYTIEKEKRYRVKLKTLNDYLNETETGIHFYNDYTNNKTFTRKELEDAGFGWVFDCEGIEIEQVTE</sequence>
<dbReference type="InterPro" id="IPR012865">
    <property type="entry name" value="DUF1642"/>
</dbReference>
<accession>A0A6A8VA94</accession>
<reference evidence="1" key="1">
    <citation type="journal article" date="2019" name="Nat. Med.">
        <title>A library of human gut bacterial isolates paired with longitudinal multiomics data enables mechanistic microbiome research.</title>
        <authorList>
            <person name="Poyet M."/>
            <person name="Groussin M."/>
            <person name="Gibbons S.M."/>
            <person name="Avila-Pacheco J."/>
            <person name="Jiang X."/>
            <person name="Kearney S.M."/>
            <person name="Perrotta A.R."/>
            <person name="Berdy B."/>
            <person name="Zhao S."/>
            <person name="Lieberman T.D."/>
            <person name="Swanson P.K."/>
            <person name="Smith M."/>
            <person name="Roesemann S."/>
            <person name="Alexander J.E."/>
            <person name="Rich S.A."/>
            <person name="Livny J."/>
            <person name="Vlamakis H."/>
            <person name="Clish C."/>
            <person name="Bullock K."/>
            <person name="Deik A."/>
            <person name="Scott J."/>
            <person name="Pierce K.A."/>
            <person name="Xavier R.J."/>
            <person name="Alm E.J."/>
        </authorList>
    </citation>
    <scope>NUCLEOTIDE SEQUENCE</scope>
    <source>
        <strain evidence="1">BIOML-A6</strain>
    </source>
</reference>
<proteinExistence type="predicted"/>